<organism evidence="1 2">
    <name type="scientific">Solirubrum puertoriconensis</name>
    <dbReference type="NCBI Taxonomy" id="1751427"/>
    <lineage>
        <taxon>Bacteria</taxon>
        <taxon>Pseudomonadati</taxon>
        <taxon>Bacteroidota</taxon>
        <taxon>Cytophagia</taxon>
        <taxon>Cytophagales</taxon>
    </lineage>
</organism>
<keyword evidence="2" id="KW-1185">Reference proteome</keyword>
<protein>
    <submittedName>
        <fullName evidence="1">Uncharacterized protein</fullName>
    </submittedName>
</protein>
<gene>
    <name evidence="1" type="ORF">ASU33_13695</name>
</gene>
<name>A0A9X0HKD6_SOLP1</name>
<evidence type="ECO:0000313" key="2">
    <source>
        <dbReference type="Proteomes" id="UP000054223"/>
    </source>
</evidence>
<dbReference type="EMBL" id="LNAL01000007">
    <property type="protein sequence ID" value="KUG07401.1"/>
    <property type="molecule type" value="Genomic_DNA"/>
</dbReference>
<dbReference type="AlphaFoldDB" id="A0A9X0HKD6"/>
<sequence length="86" mass="9445">MQHASGPVGFMLIVNKLESSLRPPASGYVGQLSRGIGSRTYLRFRMKNSKKGKYIPHSLLDTRPIMGSSARMRYYCVDGSAAHGAK</sequence>
<comment type="caution">
    <text evidence="1">The sequence shown here is derived from an EMBL/GenBank/DDBJ whole genome shotgun (WGS) entry which is preliminary data.</text>
</comment>
<evidence type="ECO:0000313" key="1">
    <source>
        <dbReference type="EMBL" id="KUG07401.1"/>
    </source>
</evidence>
<proteinExistence type="predicted"/>
<dbReference type="Proteomes" id="UP000054223">
    <property type="component" value="Unassembled WGS sequence"/>
</dbReference>
<accession>A0A9X0HKD6</accession>
<reference evidence="1 2" key="1">
    <citation type="submission" date="2015-11" db="EMBL/GenBank/DDBJ databases">
        <title>Solirubrum puertoriconensis gen. nov. an environmental bacteria isolated in Puerto Rico.</title>
        <authorList>
            <person name="Cuebas-Irizarry M.F."/>
            <person name="Montalvo-Rodriguez R."/>
        </authorList>
    </citation>
    <scope>NUCLEOTIDE SEQUENCE [LARGE SCALE GENOMIC DNA]</scope>
    <source>
        <strain evidence="1 2">MC1A</strain>
    </source>
</reference>